<sequence>LIRHTDFGILHPFEPRRSFYLLRCILGWDFSLNKVYIPSRQYCGMLHPSLGRSIYNLRYIVGYFKSPFESGWLNTLSSEQGRPVYTLWCLVGYNILLHKESLCGMFHPSEPHPLWCIVGHDTPVNQVVLYNLFATKCMYLPGLSKFSKPGVFAKTCRPTYNSWG</sequence>
<organism evidence="1 2">
    <name type="scientific">Owenia fusiformis</name>
    <name type="common">Polychaete worm</name>
    <dbReference type="NCBI Taxonomy" id="6347"/>
    <lineage>
        <taxon>Eukaryota</taxon>
        <taxon>Metazoa</taxon>
        <taxon>Spiralia</taxon>
        <taxon>Lophotrochozoa</taxon>
        <taxon>Annelida</taxon>
        <taxon>Polychaeta</taxon>
        <taxon>Sedentaria</taxon>
        <taxon>Canalipalpata</taxon>
        <taxon>Sabellida</taxon>
        <taxon>Oweniida</taxon>
        <taxon>Oweniidae</taxon>
        <taxon>Owenia</taxon>
    </lineage>
</organism>
<keyword evidence="2" id="KW-1185">Reference proteome</keyword>
<feature type="non-terminal residue" evidence="1">
    <location>
        <position position="1"/>
    </location>
</feature>
<protein>
    <submittedName>
        <fullName evidence="1">Uncharacterized protein</fullName>
    </submittedName>
</protein>
<evidence type="ECO:0000313" key="1">
    <source>
        <dbReference type="EMBL" id="CAH1778498.1"/>
    </source>
</evidence>
<dbReference type="EMBL" id="CAIIXF020000003">
    <property type="protein sequence ID" value="CAH1778498.1"/>
    <property type="molecule type" value="Genomic_DNA"/>
</dbReference>
<comment type="caution">
    <text evidence="1">The sequence shown here is derived from an EMBL/GenBank/DDBJ whole genome shotgun (WGS) entry which is preliminary data.</text>
</comment>
<proteinExistence type="predicted"/>
<feature type="non-terminal residue" evidence="1">
    <location>
        <position position="164"/>
    </location>
</feature>
<reference evidence="1" key="1">
    <citation type="submission" date="2022-03" db="EMBL/GenBank/DDBJ databases">
        <authorList>
            <person name="Martin C."/>
        </authorList>
    </citation>
    <scope>NUCLEOTIDE SEQUENCE</scope>
</reference>
<accession>A0A8S4ND60</accession>
<evidence type="ECO:0000313" key="2">
    <source>
        <dbReference type="Proteomes" id="UP000749559"/>
    </source>
</evidence>
<dbReference type="AlphaFoldDB" id="A0A8S4ND60"/>
<gene>
    <name evidence="1" type="ORF">OFUS_LOCUS5407</name>
</gene>
<dbReference type="Proteomes" id="UP000749559">
    <property type="component" value="Unassembled WGS sequence"/>
</dbReference>
<name>A0A8S4ND60_OWEFU</name>